<keyword evidence="4" id="KW-1185">Reference proteome</keyword>
<dbReference type="GO" id="GO:0017070">
    <property type="term" value="F:U6 snRNA binding"/>
    <property type="evidence" value="ECO:0007669"/>
    <property type="project" value="TreeGrafter"/>
</dbReference>
<dbReference type="Proteomes" id="UP000235392">
    <property type="component" value="Unassembled WGS sequence"/>
</dbReference>
<comment type="caution">
    <text evidence="3">The sequence shown here is derived from an EMBL/GenBank/DDBJ whole genome shotgun (WGS) entry which is preliminary data.</text>
</comment>
<dbReference type="GO" id="GO:0030623">
    <property type="term" value="F:U5 snRNA binding"/>
    <property type="evidence" value="ECO:0007669"/>
    <property type="project" value="TreeGrafter"/>
</dbReference>
<protein>
    <submittedName>
        <fullName evidence="3">Uncharacterized protein</fullName>
    </submittedName>
</protein>
<name>A0A2N5VIH6_9BASI</name>
<dbReference type="Proteomes" id="UP000235388">
    <property type="component" value="Unassembled WGS sequence"/>
</dbReference>
<evidence type="ECO:0000313" key="2">
    <source>
        <dbReference type="EMBL" id="PLW34759.1"/>
    </source>
</evidence>
<dbReference type="GO" id="GO:0030620">
    <property type="term" value="F:U2 snRNA binding"/>
    <property type="evidence" value="ECO:0007669"/>
    <property type="project" value="TreeGrafter"/>
</dbReference>
<evidence type="ECO:0000256" key="1">
    <source>
        <dbReference type="SAM" id="MobiDB-lite"/>
    </source>
</evidence>
<dbReference type="STRING" id="200324.A0A2N5VIH6"/>
<dbReference type="InterPro" id="IPR027652">
    <property type="entry name" value="PRP8"/>
</dbReference>
<feature type="region of interest" description="Disordered" evidence="1">
    <location>
        <begin position="55"/>
        <end position="75"/>
    </location>
</feature>
<evidence type="ECO:0000313" key="5">
    <source>
        <dbReference type="Proteomes" id="UP000235392"/>
    </source>
</evidence>
<feature type="compositionally biased region" description="Polar residues" evidence="1">
    <location>
        <begin position="58"/>
        <end position="75"/>
    </location>
</feature>
<evidence type="ECO:0000313" key="4">
    <source>
        <dbReference type="Proteomes" id="UP000235388"/>
    </source>
</evidence>
<dbReference type="InterPro" id="IPR043173">
    <property type="entry name" value="Prp8_domainIV_fingers"/>
</dbReference>
<dbReference type="GO" id="GO:0000244">
    <property type="term" value="P:spliceosomal tri-snRNP complex assembly"/>
    <property type="evidence" value="ECO:0007669"/>
    <property type="project" value="TreeGrafter"/>
</dbReference>
<dbReference type="EMBL" id="PGCI01000191">
    <property type="protein sequence ID" value="PLW34759.1"/>
    <property type="molecule type" value="Genomic_DNA"/>
</dbReference>
<dbReference type="InterPro" id="IPR012337">
    <property type="entry name" value="RNaseH-like_sf"/>
</dbReference>
<dbReference type="EMBL" id="PGCJ01000094">
    <property type="protein sequence ID" value="PLW49706.1"/>
    <property type="molecule type" value="Genomic_DNA"/>
</dbReference>
<dbReference type="AlphaFoldDB" id="A0A2N5VIH6"/>
<sequence>MRVELALWDLILADYAERNAVNTASLTSSEIQDIILGMEFQAPLIQTQQMAEMEKTAEQANQVTTTPNSNHKCAR</sequence>
<reference evidence="4 5" key="1">
    <citation type="submission" date="2017-11" db="EMBL/GenBank/DDBJ databases">
        <title>De novo assembly and phasing of dikaryotic genomes from two isolates of Puccinia coronata f. sp. avenae, the causal agent of oat crown rust.</title>
        <authorList>
            <person name="Miller M.E."/>
            <person name="Zhang Y."/>
            <person name="Omidvar V."/>
            <person name="Sperschneider J."/>
            <person name="Schwessinger B."/>
            <person name="Raley C."/>
            <person name="Palmer J.M."/>
            <person name="Garnica D."/>
            <person name="Upadhyaya N."/>
            <person name="Rathjen J."/>
            <person name="Taylor J.M."/>
            <person name="Park R.F."/>
            <person name="Dodds P.N."/>
            <person name="Hirsch C.D."/>
            <person name="Kianian S.F."/>
            <person name="Figueroa M."/>
        </authorList>
    </citation>
    <scope>NUCLEOTIDE SEQUENCE [LARGE SCALE GENOMIC DNA]</scope>
    <source>
        <strain evidence="3">12NC29</strain>
        <strain evidence="2">12SD80</strain>
    </source>
</reference>
<proteinExistence type="predicted"/>
<dbReference type="PANTHER" id="PTHR11140">
    <property type="entry name" value="PRE-MRNA SPLICING FACTOR PRP8"/>
    <property type="match status" value="1"/>
</dbReference>
<accession>A0A2N5VIH6</accession>
<dbReference type="GO" id="GO:0097157">
    <property type="term" value="F:pre-mRNA intronic binding"/>
    <property type="evidence" value="ECO:0007669"/>
    <property type="project" value="TreeGrafter"/>
</dbReference>
<dbReference type="GO" id="GO:0030619">
    <property type="term" value="F:U1 snRNA binding"/>
    <property type="evidence" value="ECO:0007669"/>
    <property type="project" value="TreeGrafter"/>
</dbReference>
<dbReference type="OrthoDB" id="1931567at2759"/>
<evidence type="ECO:0000313" key="3">
    <source>
        <dbReference type="EMBL" id="PLW49706.1"/>
    </source>
</evidence>
<dbReference type="GO" id="GO:0005682">
    <property type="term" value="C:U5 snRNP"/>
    <property type="evidence" value="ECO:0007669"/>
    <property type="project" value="TreeGrafter"/>
</dbReference>
<gene>
    <name evidence="3" type="ORF">PCANC_10440</name>
    <name evidence="2" type="ORF">PCASD_12957</name>
</gene>
<dbReference type="GO" id="GO:0071013">
    <property type="term" value="C:catalytic step 2 spliceosome"/>
    <property type="evidence" value="ECO:0007669"/>
    <property type="project" value="TreeGrafter"/>
</dbReference>
<dbReference type="Gene3D" id="1.20.80.40">
    <property type="match status" value="1"/>
</dbReference>
<dbReference type="PANTHER" id="PTHR11140:SF0">
    <property type="entry name" value="PRE-MRNA-PROCESSING-SPLICING FACTOR 8"/>
    <property type="match status" value="1"/>
</dbReference>
<organism evidence="3 4">
    <name type="scientific">Puccinia coronata f. sp. avenae</name>
    <dbReference type="NCBI Taxonomy" id="200324"/>
    <lineage>
        <taxon>Eukaryota</taxon>
        <taxon>Fungi</taxon>
        <taxon>Dikarya</taxon>
        <taxon>Basidiomycota</taxon>
        <taxon>Pucciniomycotina</taxon>
        <taxon>Pucciniomycetes</taxon>
        <taxon>Pucciniales</taxon>
        <taxon>Pucciniaceae</taxon>
        <taxon>Puccinia</taxon>
    </lineage>
</organism>
<dbReference type="SUPFAM" id="SSF53098">
    <property type="entry name" value="Ribonuclease H-like"/>
    <property type="match status" value="1"/>
</dbReference>